<organism evidence="2 3">
    <name type="scientific">Adonisia turfae CCMR0081</name>
    <dbReference type="NCBI Taxonomy" id="2292702"/>
    <lineage>
        <taxon>Bacteria</taxon>
        <taxon>Bacillati</taxon>
        <taxon>Cyanobacteriota</taxon>
        <taxon>Adonisia</taxon>
        <taxon>Adonisia turfae</taxon>
    </lineage>
</organism>
<evidence type="ECO:0000313" key="3">
    <source>
        <dbReference type="Proteomes" id="UP000481033"/>
    </source>
</evidence>
<evidence type="ECO:0000313" key="2">
    <source>
        <dbReference type="EMBL" id="NEZ54983.1"/>
    </source>
</evidence>
<keyword evidence="3" id="KW-1185">Reference proteome</keyword>
<dbReference type="AlphaFoldDB" id="A0A6M0RGL9"/>
<name>A0A6M0RGL9_9CYAN</name>
<proteinExistence type="predicted"/>
<keyword evidence="1" id="KW-0812">Transmembrane</keyword>
<dbReference type="EMBL" id="QXHD01000004">
    <property type="protein sequence ID" value="NEZ54983.1"/>
    <property type="molecule type" value="Genomic_DNA"/>
</dbReference>
<keyword evidence="1" id="KW-1133">Transmembrane helix</keyword>
<sequence>MDTFNALATFISGASAVIGLFFVGFQLRSSERLAKAQFINELARDIDNHAAAESYLDRGGQWYTANAAFSQEDKALIEKYLNFFERVKFILDTKVIDMETVDDLFAYRFFYLVHNPNVQSEILFNTDMQAYYRSIFCLYSTWLNYRKSRKLSLPRQGFLLKTAS</sequence>
<reference evidence="2 3" key="1">
    <citation type="journal article" date="2020" name="Microb. Ecol.">
        <title>Ecogenomics of the Marine Benthic Filamentous Cyanobacterium Adonisia.</title>
        <authorList>
            <person name="Walter J.M."/>
            <person name="Coutinho F.H."/>
            <person name="Leomil L."/>
            <person name="Hargreaves P.I."/>
            <person name="Campeao M.E."/>
            <person name="Vieira V.V."/>
            <person name="Silva B.S."/>
            <person name="Fistarol G.O."/>
            <person name="Salomon P.S."/>
            <person name="Sawabe T."/>
            <person name="Mino S."/>
            <person name="Hosokawa M."/>
            <person name="Miyashita H."/>
            <person name="Maruyama F."/>
            <person name="van Verk M.C."/>
            <person name="Dutilh B.E."/>
            <person name="Thompson C.C."/>
            <person name="Thompson F.L."/>
        </authorList>
    </citation>
    <scope>NUCLEOTIDE SEQUENCE [LARGE SCALE GENOMIC DNA]</scope>
    <source>
        <strain evidence="2 3">CCMR0081</strain>
    </source>
</reference>
<gene>
    <name evidence="2" type="ORF">DXZ20_04615</name>
</gene>
<protein>
    <recommendedName>
        <fullName evidence="4">DUF4760 domain-containing protein</fullName>
    </recommendedName>
</protein>
<accession>A0A6M0RGL9</accession>
<evidence type="ECO:0008006" key="4">
    <source>
        <dbReference type="Google" id="ProtNLM"/>
    </source>
</evidence>
<keyword evidence="1" id="KW-0472">Membrane</keyword>
<evidence type="ECO:0000256" key="1">
    <source>
        <dbReference type="SAM" id="Phobius"/>
    </source>
</evidence>
<dbReference type="Proteomes" id="UP000481033">
    <property type="component" value="Unassembled WGS sequence"/>
</dbReference>
<feature type="transmembrane region" description="Helical" evidence="1">
    <location>
        <begin position="6"/>
        <end position="25"/>
    </location>
</feature>
<dbReference type="RefSeq" id="WP_163696733.1">
    <property type="nucleotide sequence ID" value="NZ_QXHD01000004.1"/>
</dbReference>
<comment type="caution">
    <text evidence="2">The sequence shown here is derived from an EMBL/GenBank/DDBJ whole genome shotgun (WGS) entry which is preliminary data.</text>
</comment>